<keyword evidence="2" id="KW-1185">Reference proteome</keyword>
<protein>
    <recommendedName>
        <fullName evidence="3">Phytocyanin domain-containing protein</fullName>
    </recommendedName>
</protein>
<evidence type="ECO:0000313" key="2">
    <source>
        <dbReference type="Proteomes" id="UP000182235"/>
    </source>
</evidence>
<dbReference type="Gene3D" id="2.60.40.420">
    <property type="entry name" value="Cupredoxins - blue copper proteins"/>
    <property type="match status" value="1"/>
</dbReference>
<dbReference type="EMBL" id="LGRN01001402">
    <property type="protein sequence ID" value="OJD09504.1"/>
    <property type="molecule type" value="Genomic_DNA"/>
</dbReference>
<dbReference type="InterPro" id="IPR052953">
    <property type="entry name" value="Ser-rich/MCO-related"/>
</dbReference>
<evidence type="ECO:0000313" key="1">
    <source>
        <dbReference type="EMBL" id="OJD09504.1"/>
    </source>
</evidence>
<accession>A0A1J9NZG0</accession>
<dbReference type="VEuPathDB" id="FungiDB:AJ78_09048"/>
<feature type="non-terminal residue" evidence="1">
    <location>
        <position position="206"/>
    </location>
</feature>
<dbReference type="Proteomes" id="UP000182235">
    <property type="component" value="Unassembled WGS sequence"/>
</dbReference>
<dbReference type="InterPro" id="IPR008972">
    <property type="entry name" value="Cupredoxin"/>
</dbReference>
<gene>
    <name evidence="1" type="ORF">AJ78_09048</name>
</gene>
<reference evidence="1 2" key="1">
    <citation type="submission" date="2015-07" db="EMBL/GenBank/DDBJ databases">
        <title>Emmonsia species relationships and genome sequence.</title>
        <authorList>
            <consortium name="The Broad Institute Genomics Platform"/>
            <person name="Cuomo C.A."/>
            <person name="Munoz J.F."/>
            <person name="Imamovic A."/>
            <person name="Priest M.E."/>
            <person name="Young S."/>
            <person name="Clay O.K."/>
            <person name="McEwen J.G."/>
        </authorList>
    </citation>
    <scope>NUCLEOTIDE SEQUENCE [LARGE SCALE GENOMIC DNA]</scope>
    <source>
        <strain evidence="1 2">UAMH 9510</strain>
    </source>
</reference>
<sequence length="206" mass="22310">IEQSVSIDIPSSDLSTIHRVHVDGGDEVAFKPNRVNTNIDDKVVFKFLRLNHTLTQSMIGQPCTSAQQLNSGFKNFNPTNRIGLTLSITVNSPNSQWFFCQQNTSAFHCHAGMVFALNPGDHMKKFLRNVRRESALMTTHNSTISVESQGLPFPALTAPCSTVTSLYPGIVNLTSFYPGTAGITSSYPGTAGITPFYPGTAGVTGR</sequence>
<proteinExistence type="predicted"/>
<dbReference type="AlphaFoldDB" id="A0A1J9NZG0"/>
<dbReference type="OrthoDB" id="4188812at2759"/>
<dbReference type="SUPFAM" id="SSF49503">
    <property type="entry name" value="Cupredoxins"/>
    <property type="match status" value="1"/>
</dbReference>
<organism evidence="1 2">
    <name type="scientific">Emergomyces pasteurianus Ep9510</name>
    <dbReference type="NCBI Taxonomy" id="1447872"/>
    <lineage>
        <taxon>Eukaryota</taxon>
        <taxon>Fungi</taxon>
        <taxon>Dikarya</taxon>
        <taxon>Ascomycota</taxon>
        <taxon>Pezizomycotina</taxon>
        <taxon>Eurotiomycetes</taxon>
        <taxon>Eurotiomycetidae</taxon>
        <taxon>Onygenales</taxon>
        <taxon>Ajellomycetaceae</taxon>
        <taxon>Emergomyces</taxon>
    </lineage>
</organism>
<dbReference type="STRING" id="1447872.A0A1J9NZG0"/>
<dbReference type="PANTHER" id="PTHR34883">
    <property type="entry name" value="SERINE-RICH PROTEIN, PUTATIVE-RELATED-RELATED"/>
    <property type="match status" value="1"/>
</dbReference>
<feature type="non-terminal residue" evidence="1">
    <location>
        <position position="1"/>
    </location>
</feature>
<name>A0A1J9NZG0_9EURO</name>
<comment type="caution">
    <text evidence="1">The sequence shown here is derived from an EMBL/GenBank/DDBJ whole genome shotgun (WGS) entry which is preliminary data.</text>
</comment>
<evidence type="ECO:0008006" key="3">
    <source>
        <dbReference type="Google" id="ProtNLM"/>
    </source>
</evidence>
<dbReference type="PANTHER" id="PTHR34883:SF16">
    <property type="entry name" value="RICH PROTEIN, PUTATIVE-RELATED"/>
    <property type="match status" value="1"/>
</dbReference>